<dbReference type="SUPFAM" id="SSF103473">
    <property type="entry name" value="MFS general substrate transporter"/>
    <property type="match status" value="2"/>
</dbReference>
<accession>A0A1Y2E206</accession>
<proteinExistence type="predicted"/>
<dbReference type="Pfam" id="PF07690">
    <property type="entry name" value="MFS_1"/>
    <property type="match status" value="1"/>
</dbReference>
<dbReference type="AlphaFoldDB" id="A0A1Y2E206"/>
<feature type="transmembrane region" description="Helical" evidence="5">
    <location>
        <begin position="40"/>
        <end position="66"/>
    </location>
</feature>
<dbReference type="GO" id="GO:0016020">
    <property type="term" value="C:membrane"/>
    <property type="evidence" value="ECO:0007669"/>
    <property type="project" value="UniProtKB-SubCell"/>
</dbReference>
<dbReference type="InterPro" id="IPR036259">
    <property type="entry name" value="MFS_trans_sf"/>
</dbReference>
<reference evidence="7 8" key="1">
    <citation type="submission" date="2016-07" db="EMBL/GenBank/DDBJ databases">
        <title>Pervasive Adenine N6-methylation of Active Genes in Fungi.</title>
        <authorList>
            <consortium name="DOE Joint Genome Institute"/>
            <person name="Mondo S.J."/>
            <person name="Dannebaum R.O."/>
            <person name="Kuo R.C."/>
            <person name="Labutti K."/>
            <person name="Haridas S."/>
            <person name="Kuo A."/>
            <person name="Salamov A."/>
            <person name="Ahrendt S.R."/>
            <person name="Lipzen A."/>
            <person name="Sullivan W."/>
            <person name="Andreopoulos W.B."/>
            <person name="Clum A."/>
            <person name="Lindquist E."/>
            <person name="Daum C."/>
            <person name="Ramamoorthy G.K."/>
            <person name="Gryganskyi A."/>
            <person name="Culley D."/>
            <person name="Magnuson J.K."/>
            <person name="James T.Y."/>
            <person name="O'Malley M.A."/>
            <person name="Stajich J.E."/>
            <person name="Spatafora J.W."/>
            <person name="Visel A."/>
            <person name="Grigoriev I.V."/>
        </authorList>
    </citation>
    <scope>NUCLEOTIDE SEQUENCE [LARGE SCALE GENOMIC DNA]</scope>
    <source>
        <strain evidence="7 8">CBS 129021</strain>
    </source>
</reference>
<dbReference type="GeneID" id="63772158"/>
<keyword evidence="4 5" id="KW-0472">Membrane</keyword>
<organism evidence="7 8">
    <name type="scientific">Pseudomassariella vexata</name>
    <dbReference type="NCBI Taxonomy" id="1141098"/>
    <lineage>
        <taxon>Eukaryota</taxon>
        <taxon>Fungi</taxon>
        <taxon>Dikarya</taxon>
        <taxon>Ascomycota</taxon>
        <taxon>Pezizomycotina</taxon>
        <taxon>Sordariomycetes</taxon>
        <taxon>Xylariomycetidae</taxon>
        <taxon>Amphisphaeriales</taxon>
        <taxon>Pseudomassariaceae</taxon>
        <taxon>Pseudomassariella</taxon>
    </lineage>
</organism>
<dbReference type="EMBL" id="MCFJ01000006">
    <property type="protein sequence ID" value="ORY65356.1"/>
    <property type="molecule type" value="Genomic_DNA"/>
</dbReference>
<dbReference type="PANTHER" id="PTHR42718:SF23">
    <property type="entry name" value="MAJOR FACILITATOR SUPERFAMILY (MFS) PROFILE DOMAIN-CONTAINING PROTEIN"/>
    <property type="match status" value="1"/>
</dbReference>
<sequence length="507" mass="55179">MAGTKDAEKQQKPEQLTTVFDLLPRSSARPQCFRSTTQEILFILVATMGAAMPSVLQGCTIVISSFVGSDLNMTTSQITWMTAASALTSGSFLLFFGKVADLFGRRTIFIVSLFLFAVFALATGFSRNAITLDVLNGVLGLVCAATVPTCQGILGSIYDQPCKRRNYAFACFSAGNPLGFVFGSIFAGIATQLFGWRAAFWLLAIIYFVVTIIAYFIVPVDYSDKLPLSLQSLKQFDVTGTALTISGIGLLSFGLSIGSDAPQGWKTPYVLVFLILGVLMIIVFVWWECHCPYPLMPMNIWRDREFSLLMAILVLGFLAFPPMTLFVALYLQELSKYSALMTAIHMLPMVISGIIVNIIAGLVLHSVSNKLLMGIGAVAYTVAFLLVAVQRSGDSYWAFTFPSLAIVVVGADLEFNVANMYVMSSLPKSQQSIAGSIFQTATKLSVTIGLSIYTAIFRSVSEHPAATGYYAHDPFEPYAATFWCAMASTFASLLLVPFLKIKTQGHE</sequence>
<feature type="domain" description="Major facilitator superfamily (MFS) profile" evidence="6">
    <location>
        <begin position="42"/>
        <end position="504"/>
    </location>
</feature>
<dbReference type="Gene3D" id="1.20.1250.20">
    <property type="entry name" value="MFS general substrate transporter like domains"/>
    <property type="match status" value="2"/>
</dbReference>
<comment type="caution">
    <text evidence="7">The sequence shown here is derived from an EMBL/GenBank/DDBJ whole genome shotgun (WGS) entry which is preliminary data.</text>
</comment>
<evidence type="ECO:0000256" key="4">
    <source>
        <dbReference type="ARBA" id="ARBA00023136"/>
    </source>
</evidence>
<keyword evidence="3 5" id="KW-1133">Transmembrane helix</keyword>
<evidence type="ECO:0000259" key="6">
    <source>
        <dbReference type="PROSITE" id="PS50850"/>
    </source>
</evidence>
<dbReference type="GO" id="GO:0022857">
    <property type="term" value="F:transmembrane transporter activity"/>
    <property type="evidence" value="ECO:0007669"/>
    <property type="project" value="InterPro"/>
</dbReference>
<feature type="transmembrane region" description="Helical" evidence="5">
    <location>
        <begin position="269"/>
        <end position="287"/>
    </location>
</feature>
<feature type="transmembrane region" description="Helical" evidence="5">
    <location>
        <begin position="238"/>
        <end position="257"/>
    </location>
</feature>
<feature type="transmembrane region" description="Helical" evidence="5">
    <location>
        <begin position="436"/>
        <end position="457"/>
    </location>
</feature>
<feature type="transmembrane region" description="Helical" evidence="5">
    <location>
        <begin position="138"/>
        <end position="158"/>
    </location>
</feature>
<gene>
    <name evidence="7" type="ORF">BCR38DRAFT_342398</name>
</gene>
<dbReference type="InParanoid" id="A0A1Y2E206"/>
<dbReference type="InterPro" id="IPR020846">
    <property type="entry name" value="MFS_dom"/>
</dbReference>
<dbReference type="OrthoDB" id="2985014at2759"/>
<dbReference type="InterPro" id="IPR011701">
    <property type="entry name" value="MFS"/>
</dbReference>
<feature type="transmembrane region" description="Helical" evidence="5">
    <location>
        <begin position="308"/>
        <end position="331"/>
    </location>
</feature>
<feature type="transmembrane region" description="Helical" evidence="5">
    <location>
        <begin position="477"/>
        <end position="499"/>
    </location>
</feature>
<keyword evidence="2 5" id="KW-0812">Transmembrane</keyword>
<evidence type="ECO:0000256" key="3">
    <source>
        <dbReference type="ARBA" id="ARBA00022989"/>
    </source>
</evidence>
<evidence type="ECO:0000256" key="2">
    <source>
        <dbReference type="ARBA" id="ARBA00022692"/>
    </source>
</evidence>
<evidence type="ECO:0000256" key="1">
    <source>
        <dbReference type="ARBA" id="ARBA00004141"/>
    </source>
</evidence>
<feature type="transmembrane region" description="Helical" evidence="5">
    <location>
        <begin position="196"/>
        <end position="218"/>
    </location>
</feature>
<evidence type="ECO:0000256" key="5">
    <source>
        <dbReference type="SAM" id="Phobius"/>
    </source>
</evidence>
<evidence type="ECO:0000313" key="7">
    <source>
        <dbReference type="EMBL" id="ORY65356.1"/>
    </source>
</evidence>
<feature type="transmembrane region" description="Helical" evidence="5">
    <location>
        <begin position="343"/>
        <end position="364"/>
    </location>
</feature>
<dbReference type="PROSITE" id="PS50850">
    <property type="entry name" value="MFS"/>
    <property type="match status" value="1"/>
</dbReference>
<protein>
    <submittedName>
        <fullName evidence="7">Major facilitator superfamily-domain-containing protein</fullName>
    </submittedName>
</protein>
<feature type="transmembrane region" description="Helical" evidence="5">
    <location>
        <begin position="108"/>
        <end position="126"/>
    </location>
</feature>
<dbReference type="PANTHER" id="PTHR42718">
    <property type="entry name" value="MAJOR FACILITATOR SUPERFAMILY MULTIDRUG TRANSPORTER MFSC"/>
    <property type="match status" value="1"/>
</dbReference>
<keyword evidence="8" id="KW-1185">Reference proteome</keyword>
<feature type="transmembrane region" description="Helical" evidence="5">
    <location>
        <begin position="78"/>
        <end position="96"/>
    </location>
</feature>
<evidence type="ECO:0000313" key="8">
    <source>
        <dbReference type="Proteomes" id="UP000193689"/>
    </source>
</evidence>
<feature type="transmembrane region" description="Helical" evidence="5">
    <location>
        <begin position="371"/>
        <end position="389"/>
    </location>
</feature>
<dbReference type="Proteomes" id="UP000193689">
    <property type="component" value="Unassembled WGS sequence"/>
</dbReference>
<dbReference type="RefSeq" id="XP_040716508.1">
    <property type="nucleotide sequence ID" value="XM_040855946.1"/>
</dbReference>
<name>A0A1Y2E206_9PEZI</name>
<comment type="subcellular location">
    <subcellularLocation>
        <location evidence="1">Membrane</location>
        <topology evidence="1">Multi-pass membrane protein</topology>
    </subcellularLocation>
</comment>
<feature type="transmembrane region" description="Helical" evidence="5">
    <location>
        <begin position="167"/>
        <end position="190"/>
    </location>
</feature>
<feature type="transmembrane region" description="Helical" evidence="5">
    <location>
        <begin position="395"/>
        <end position="415"/>
    </location>
</feature>